<gene>
    <name evidence="5" type="ORF">QE109_02005</name>
</gene>
<evidence type="ECO:0000256" key="2">
    <source>
        <dbReference type="ARBA" id="ARBA00021980"/>
    </source>
</evidence>
<dbReference type="PANTHER" id="PTHR43691:SF11">
    <property type="entry name" value="FI09636P-RELATED"/>
    <property type="match status" value="1"/>
</dbReference>
<evidence type="ECO:0000313" key="6">
    <source>
        <dbReference type="Proteomes" id="UP001158045"/>
    </source>
</evidence>
<name>A0ABT6N916_9FIRM</name>
<organism evidence="5 6">
    <name type="scientific">Fusibacter bizertensis</name>
    <dbReference type="NCBI Taxonomy" id="1488331"/>
    <lineage>
        <taxon>Bacteria</taxon>
        <taxon>Bacillati</taxon>
        <taxon>Bacillota</taxon>
        <taxon>Clostridia</taxon>
        <taxon>Eubacteriales</taxon>
        <taxon>Eubacteriales Family XII. Incertae Sedis</taxon>
        <taxon>Fusibacter</taxon>
    </lineage>
</organism>
<protein>
    <recommendedName>
        <fullName evidence="2">Uridine phosphorylase</fullName>
        <ecNumber evidence="1">2.4.2.3</ecNumber>
    </recommendedName>
</protein>
<evidence type="ECO:0000256" key="1">
    <source>
        <dbReference type="ARBA" id="ARBA00011888"/>
    </source>
</evidence>
<comment type="caution">
    <text evidence="5">The sequence shown here is derived from an EMBL/GenBank/DDBJ whole genome shotgun (WGS) entry which is preliminary data.</text>
</comment>
<dbReference type="EC" id="2.4.2.3" evidence="1"/>
<dbReference type="InterPro" id="IPR000845">
    <property type="entry name" value="Nucleoside_phosphorylase_d"/>
</dbReference>
<dbReference type="CDD" id="cd09007">
    <property type="entry name" value="NP-I_spr0068"/>
    <property type="match status" value="1"/>
</dbReference>
<dbReference type="InterPro" id="IPR035994">
    <property type="entry name" value="Nucleoside_phosphorylase_sf"/>
</dbReference>
<keyword evidence="6" id="KW-1185">Reference proteome</keyword>
<dbReference type="SUPFAM" id="SSF53167">
    <property type="entry name" value="Purine and uridine phosphorylases"/>
    <property type="match status" value="1"/>
</dbReference>
<comment type="catalytic activity">
    <reaction evidence="3">
        <text>uridine + phosphate = alpha-D-ribose 1-phosphate + uracil</text>
        <dbReference type="Rhea" id="RHEA:24388"/>
        <dbReference type="ChEBI" id="CHEBI:16704"/>
        <dbReference type="ChEBI" id="CHEBI:17568"/>
        <dbReference type="ChEBI" id="CHEBI:43474"/>
        <dbReference type="ChEBI" id="CHEBI:57720"/>
        <dbReference type="EC" id="2.4.2.3"/>
    </reaction>
</comment>
<dbReference type="PANTHER" id="PTHR43691">
    <property type="entry name" value="URIDINE PHOSPHORYLASE"/>
    <property type="match status" value="1"/>
</dbReference>
<accession>A0ABT6N916</accession>
<dbReference type="Gene3D" id="3.40.50.1580">
    <property type="entry name" value="Nucleoside phosphorylase domain"/>
    <property type="match status" value="1"/>
</dbReference>
<dbReference type="RefSeq" id="WP_281092700.1">
    <property type="nucleotide sequence ID" value="NZ_JARYZI010000001.1"/>
</dbReference>
<evidence type="ECO:0000259" key="4">
    <source>
        <dbReference type="Pfam" id="PF01048"/>
    </source>
</evidence>
<evidence type="ECO:0000313" key="5">
    <source>
        <dbReference type="EMBL" id="MDH8676899.1"/>
    </source>
</evidence>
<dbReference type="Pfam" id="PF01048">
    <property type="entry name" value="PNP_UDP_1"/>
    <property type="match status" value="1"/>
</dbReference>
<evidence type="ECO:0000256" key="3">
    <source>
        <dbReference type="ARBA" id="ARBA00048447"/>
    </source>
</evidence>
<dbReference type="EMBL" id="JARYZI010000001">
    <property type="protein sequence ID" value="MDH8676899.1"/>
    <property type="molecule type" value="Genomic_DNA"/>
</dbReference>
<reference evidence="5 6" key="1">
    <citation type="submission" date="2023-04" db="EMBL/GenBank/DDBJ databases">
        <title>Fusibacter bizertensis strain WBS, isolated from littoral bottom sediments of the Arctic seas - biochemical and genomic analysis.</title>
        <authorList>
            <person name="Brioukhanov A.L."/>
        </authorList>
    </citation>
    <scope>NUCLEOTIDE SEQUENCE [LARGE SCALE GENOMIC DNA]</scope>
    <source>
        <strain evidence="5 6">WBS</strain>
    </source>
</reference>
<feature type="domain" description="Nucleoside phosphorylase" evidence="4">
    <location>
        <begin position="34"/>
        <end position="223"/>
    </location>
</feature>
<proteinExistence type="predicted"/>
<sequence length="256" mass="28404">MFEKREYPILEFDPNSKAKINPSNLAAKIEATEYCVITFFGDVIKEMLQSGMLNQVATFYSATVNLPIYETKYNGKSIAIVQGFLGAAGSAGLLEELIAMGFKKFIVCGAAGVLQKGIQVGHLVIPDSAVRDEGVSYHYVAPSREIECNKHALDTIVEVFEKEKIPYIKAKTWTTDAFYRETEDKIALRVSEGCVTVEMEAAAFFAVSKFRNVVLGQILFGGDDLSGVEWDSRQFNSRGEIRKNLVELSLKTCLEL</sequence>
<dbReference type="Proteomes" id="UP001158045">
    <property type="component" value="Unassembled WGS sequence"/>
</dbReference>